<reference evidence="2 3" key="1">
    <citation type="submission" date="2023-08" db="EMBL/GenBank/DDBJ databases">
        <title>Complete genome sequences of 12 bacterial strains from the honey bee gut, resolved with long-read nanopore sequencing.</title>
        <authorList>
            <person name="Kwong W.K."/>
            <person name="Acheampong S."/>
            <person name="Polat M.F."/>
        </authorList>
    </citation>
    <scope>NUCLEOTIDE SEQUENCE [LARGE SCALE GENOMIC DNA]</scope>
    <source>
        <strain evidence="3">wkB9</strain>
    </source>
</reference>
<protein>
    <submittedName>
        <fullName evidence="2">Uncharacterized protein</fullName>
    </submittedName>
</protein>
<feature type="transmembrane region" description="Helical" evidence="1">
    <location>
        <begin position="20"/>
        <end position="45"/>
    </location>
</feature>
<evidence type="ECO:0000313" key="3">
    <source>
        <dbReference type="Proteomes" id="UP001229773"/>
    </source>
</evidence>
<evidence type="ECO:0000313" key="2">
    <source>
        <dbReference type="EMBL" id="WLS98677.1"/>
    </source>
</evidence>
<keyword evidence="1" id="KW-0472">Membrane</keyword>
<accession>A0ABD7Z2F8</accession>
<sequence>MHIYNMPHLELTGTSLSADISLFNPISFLMISVNFFVPAFVRLLYTKKWLDLPELFIQQIQPLI</sequence>
<proteinExistence type="predicted"/>
<organism evidence="2 3">
    <name type="scientific">Snodgrassella alvi</name>
    <dbReference type="NCBI Taxonomy" id="1196083"/>
    <lineage>
        <taxon>Bacteria</taxon>
        <taxon>Pseudomonadati</taxon>
        <taxon>Pseudomonadota</taxon>
        <taxon>Betaproteobacteria</taxon>
        <taxon>Neisseriales</taxon>
        <taxon>Neisseriaceae</taxon>
        <taxon>Snodgrassella</taxon>
    </lineage>
</organism>
<dbReference type="EMBL" id="CP132375">
    <property type="protein sequence ID" value="WLS98677.1"/>
    <property type="molecule type" value="Genomic_DNA"/>
</dbReference>
<dbReference type="GeneID" id="32536474"/>
<evidence type="ECO:0000256" key="1">
    <source>
        <dbReference type="SAM" id="Phobius"/>
    </source>
</evidence>
<gene>
    <name evidence="2" type="ORF">RAM05_01270</name>
</gene>
<name>A0ABD7Z2F8_9NEIS</name>
<keyword evidence="1" id="KW-1133">Transmembrane helix</keyword>
<dbReference type="AlphaFoldDB" id="A0ABD7Z2F8"/>
<dbReference type="Proteomes" id="UP001229773">
    <property type="component" value="Chromosome"/>
</dbReference>
<dbReference type="RefSeq" id="WP_025331780.1">
    <property type="nucleotide sequence ID" value="NZ_CP132375.1"/>
</dbReference>
<keyword evidence="1" id="KW-0812">Transmembrane</keyword>